<keyword evidence="2" id="KW-1185">Reference proteome</keyword>
<organism evidence="1 2">
    <name type="scientific">Sphingomonas floccifaciens</name>
    <dbReference type="NCBI Taxonomy" id="1844115"/>
    <lineage>
        <taxon>Bacteria</taxon>
        <taxon>Pseudomonadati</taxon>
        <taxon>Pseudomonadota</taxon>
        <taxon>Alphaproteobacteria</taxon>
        <taxon>Sphingomonadales</taxon>
        <taxon>Sphingomonadaceae</taxon>
        <taxon>Sphingomonas</taxon>
    </lineage>
</organism>
<evidence type="ECO:0008006" key="3">
    <source>
        <dbReference type="Google" id="ProtNLM"/>
    </source>
</evidence>
<sequence>MTDASATTQAALSAEARALMARAARADSRSRRAESASIADAFRAPEARLDDRTRAAFSALVSGIVGVVEGELSEYAARLLTARGATAAAEAITRTTAPVVDRLAAAGLLGDPDFAGECLARVRLELLTEGLPADAGAEGDAPSLLARLTQSSDRVVATAASAAMIGESHRRSLGEGRALSGTGLPSALHARLVWWVAAALRNRVGDRIADPAALDRALGEAAKRSIAAHDDDDRVEMAAMRLAAAVDPQAAELLALIDEVLRDRRLTILAAFLAHALGTDYELGRELLIDPAGDRLWLVLRALDVPREVIARLGFHLCEADARRDAEAFADALDLAASIDPATARLAVAPLTLHRDFRAALMALDAARDDA</sequence>
<comment type="caution">
    <text evidence="1">The sequence shown here is derived from an EMBL/GenBank/DDBJ whole genome shotgun (WGS) entry which is preliminary data.</text>
</comment>
<dbReference type="Proteomes" id="UP001597283">
    <property type="component" value="Unassembled WGS sequence"/>
</dbReference>
<protein>
    <recommendedName>
        <fullName evidence="3">DUF2336 domain-containing protein</fullName>
    </recommendedName>
</protein>
<dbReference type="EMBL" id="JBHUFC010000006">
    <property type="protein sequence ID" value="MFD1788923.1"/>
    <property type="molecule type" value="Genomic_DNA"/>
</dbReference>
<name>A0ABW4NG75_9SPHN</name>
<reference evidence="2" key="1">
    <citation type="journal article" date="2019" name="Int. J. Syst. Evol. Microbiol.">
        <title>The Global Catalogue of Microorganisms (GCM) 10K type strain sequencing project: providing services to taxonomists for standard genome sequencing and annotation.</title>
        <authorList>
            <consortium name="The Broad Institute Genomics Platform"/>
            <consortium name="The Broad Institute Genome Sequencing Center for Infectious Disease"/>
            <person name="Wu L."/>
            <person name="Ma J."/>
        </authorList>
    </citation>
    <scope>NUCLEOTIDE SEQUENCE [LARGE SCALE GENOMIC DNA]</scope>
    <source>
        <strain evidence="2">Q85</strain>
    </source>
</reference>
<evidence type="ECO:0000313" key="1">
    <source>
        <dbReference type="EMBL" id="MFD1788923.1"/>
    </source>
</evidence>
<gene>
    <name evidence="1" type="ORF">ACFSC3_15260</name>
</gene>
<proteinExistence type="predicted"/>
<evidence type="ECO:0000313" key="2">
    <source>
        <dbReference type="Proteomes" id="UP001597283"/>
    </source>
</evidence>
<accession>A0ABW4NG75</accession>
<dbReference type="RefSeq" id="WP_380941294.1">
    <property type="nucleotide sequence ID" value="NZ_JBHUFC010000006.1"/>
</dbReference>